<comment type="caution">
    <text evidence="1">The sequence shown here is derived from an EMBL/GenBank/DDBJ whole genome shotgun (WGS) entry which is preliminary data.</text>
</comment>
<evidence type="ECO:0000313" key="2">
    <source>
        <dbReference type="Proteomes" id="UP000732378"/>
    </source>
</evidence>
<name>A0ABS2M6L6_9ACTN</name>
<dbReference type="Proteomes" id="UP000732378">
    <property type="component" value="Unassembled WGS sequence"/>
</dbReference>
<gene>
    <name evidence="1" type="ORF">JOE61_000631</name>
</gene>
<proteinExistence type="predicted"/>
<reference evidence="1 2" key="1">
    <citation type="submission" date="2021-01" db="EMBL/GenBank/DDBJ databases">
        <title>Sequencing the genomes of 1000 actinobacteria strains.</title>
        <authorList>
            <person name="Klenk H.-P."/>
        </authorList>
    </citation>
    <scope>NUCLEOTIDE SEQUENCE [LARGE SCALE GENOMIC DNA]</scope>
    <source>
        <strain evidence="1 2">DSM 18239</strain>
    </source>
</reference>
<protein>
    <submittedName>
        <fullName evidence="1">Uncharacterized protein</fullName>
    </submittedName>
</protein>
<sequence length="79" mass="7661">MLGPLPRLHRSVLVALLVCLGALTGLSVALSSPGVPVALTTLAGAGAGALLGLVLDGGWPSAHTGAHTAPALRHPRGGT</sequence>
<accession>A0ABS2M6L6</accession>
<keyword evidence="2" id="KW-1185">Reference proteome</keyword>
<organism evidence="1 2">
    <name type="scientific">Nocardioides salarius</name>
    <dbReference type="NCBI Taxonomy" id="374513"/>
    <lineage>
        <taxon>Bacteria</taxon>
        <taxon>Bacillati</taxon>
        <taxon>Actinomycetota</taxon>
        <taxon>Actinomycetes</taxon>
        <taxon>Propionibacteriales</taxon>
        <taxon>Nocardioidaceae</taxon>
        <taxon>Nocardioides</taxon>
    </lineage>
</organism>
<dbReference type="RefSeq" id="WP_193670455.1">
    <property type="nucleotide sequence ID" value="NZ_JACDTV010000014.1"/>
</dbReference>
<dbReference type="EMBL" id="JAFBBZ010000001">
    <property type="protein sequence ID" value="MBM7506817.1"/>
    <property type="molecule type" value="Genomic_DNA"/>
</dbReference>
<evidence type="ECO:0000313" key="1">
    <source>
        <dbReference type="EMBL" id="MBM7506817.1"/>
    </source>
</evidence>